<dbReference type="NCBIfam" id="TIGR02614">
    <property type="entry name" value="ftsW"/>
    <property type="match status" value="1"/>
</dbReference>
<dbReference type="Pfam" id="PF01098">
    <property type="entry name" value="FTSW_RODA_SPOVE"/>
    <property type="match status" value="1"/>
</dbReference>
<evidence type="ECO:0000256" key="1">
    <source>
        <dbReference type="ARBA" id="ARBA00004651"/>
    </source>
</evidence>
<dbReference type="Proteomes" id="UP000034493">
    <property type="component" value="Unassembled WGS sequence"/>
</dbReference>
<keyword evidence="8" id="KW-0133">Cell shape</keyword>
<evidence type="ECO:0000256" key="12">
    <source>
        <dbReference type="ARBA" id="ARBA00023306"/>
    </source>
</evidence>
<feature type="transmembrane region" description="Helical" evidence="21">
    <location>
        <begin position="346"/>
        <end position="367"/>
    </location>
</feature>
<evidence type="ECO:0000313" key="22">
    <source>
        <dbReference type="EMBL" id="KKS04037.1"/>
    </source>
</evidence>
<dbReference type="PANTHER" id="PTHR30474">
    <property type="entry name" value="CELL CYCLE PROTEIN"/>
    <property type="match status" value="1"/>
</dbReference>
<evidence type="ECO:0000256" key="21">
    <source>
        <dbReference type="SAM" id="Phobius"/>
    </source>
</evidence>
<evidence type="ECO:0000256" key="2">
    <source>
        <dbReference type="ARBA" id="ARBA00004752"/>
    </source>
</evidence>
<evidence type="ECO:0000313" key="23">
    <source>
        <dbReference type="Proteomes" id="UP000034493"/>
    </source>
</evidence>
<dbReference type="InterPro" id="IPR001182">
    <property type="entry name" value="FtsW/RodA"/>
</dbReference>
<reference evidence="22 23" key="1">
    <citation type="journal article" date="2015" name="Nature">
        <title>rRNA introns, odd ribosomes, and small enigmatic genomes across a large radiation of phyla.</title>
        <authorList>
            <person name="Brown C.T."/>
            <person name="Hug L.A."/>
            <person name="Thomas B.C."/>
            <person name="Sharon I."/>
            <person name="Castelle C.J."/>
            <person name="Singh A."/>
            <person name="Wilkins M.J."/>
            <person name="Williams K.H."/>
            <person name="Banfield J.F."/>
        </authorList>
    </citation>
    <scope>NUCLEOTIDE SEQUENCE [LARGE SCALE GENOMIC DNA]</scope>
</reference>
<comment type="pathway">
    <text evidence="2">Cell wall biogenesis; peptidoglycan biosynthesis.</text>
</comment>
<keyword evidence="11 21" id="KW-0472">Membrane</keyword>
<feature type="transmembrane region" description="Helical" evidence="21">
    <location>
        <begin position="82"/>
        <end position="101"/>
    </location>
</feature>
<keyword evidence="5" id="KW-0328">Glycosyltransferase</keyword>
<feature type="transmembrane region" description="Helical" evidence="21">
    <location>
        <begin position="280"/>
        <end position="301"/>
    </location>
</feature>
<keyword evidence="4" id="KW-0132">Cell division</keyword>
<keyword evidence="9" id="KW-0573">Peptidoglycan synthesis</keyword>
<evidence type="ECO:0000256" key="11">
    <source>
        <dbReference type="ARBA" id="ARBA00023136"/>
    </source>
</evidence>
<evidence type="ECO:0000256" key="7">
    <source>
        <dbReference type="ARBA" id="ARBA00022692"/>
    </source>
</evidence>
<evidence type="ECO:0000256" key="8">
    <source>
        <dbReference type="ARBA" id="ARBA00022960"/>
    </source>
</evidence>
<name>A0A0G0VWF2_9BACT</name>
<evidence type="ECO:0000256" key="20">
    <source>
        <dbReference type="ARBA" id="ARBA00049902"/>
    </source>
</evidence>
<feature type="transmembrane region" description="Helical" evidence="21">
    <location>
        <begin position="173"/>
        <end position="188"/>
    </location>
</feature>
<evidence type="ECO:0000256" key="4">
    <source>
        <dbReference type="ARBA" id="ARBA00022618"/>
    </source>
</evidence>
<dbReference type="InterPro" id="IPR013437">
    <property type="entry name" value="FtsW"/>
</dbReference>
<feature type="transmembrane region" description="Helical" evidence="21">
    <location>
        <begin position="150"/>
        <end position="167"/>
    </location>
</feature>
<evidence type="ECO:0000256" key="19">
    <source>
        <dbReference type="ARBA" id="ARBA00044770"/>
    </source>
</evidence>
<evidence type="ECO:0000256" key="18">
    <source>
        <dbReference type="ARBA" id="ARBA00041418"/>
    </source>
</evidence>
<evidence type="ECO:0000256" key="14">
    <source>
        <dbReference type="ARBA" id="ARBA00032370"/>
    </source>
</evidence>
<feature type="transmembrane region" description="Helical" evidence="21">
    <location>
        <begin position="313"/>
        <end position="334"/>
    </location>
</feature>
<dbReference type="GO" id="GO:0005886">
    <property type="term" value="C:plasma membrane"/>
    <property type="evidence" value="ECO:0007669"/>
    <property type="project" value="UniProtKB-SubCell"/>
</dbReference>
<evidence type="ECO:0000256" key="16">
    <source>
        <dbReference type="ARBA" id="ARBA00038053"/>
    </source>
</evidence>
<evidence type="ECO:0000256" key="3">
    <source>
        <dbReference type="ARBA" id="ARBA00022475"/>
    </source>
</evidence>
<feature type="transmembrane region" description="Helical" evidence="21">
    <location>
        <begin position="121"/>
        <end position="138"/>
    </location>
</feature>
<evidence type="ECO:0000256" key="13">
    <source>
        <dbReference type="ARBA" id="ARBA00023316"/>
    </source>
</evidence>
<dbReference type="AlphaFoldDB" id="A0A0G0VWF2"/>
<keyword evidence="6" id="KW-0808">Transferase</keyword>
<feature type="transmembrane region" description="Helical" evidence="21">
    <location>
        <begin position="17"/>
        <end position="37"/>
    </location>
</feature>
<keyword evidence="13" id="KW-0961">Cell wall biogenesis/degradation</keyword>
<feature type="transmembrane region" description="Helical" evidence="21">
    <location>
        <begin position="57"/>
        <end position="75"/>
    </location>
</feature>
<dbReference type="EMBL" id="LCBC01000011">
    <property type="protein sequence ID" value="KKS04037.1"/>
    <property type="molecule type" value="Genomic_DNA"/>
</dbReference>
<dbReference type="GO" id="GO:0015648">
    <property type="term" value="F:lipid-linked peptidoglycan transporter activity"/>
    <property type="evidence" value="ECO:0007669"/>
    <property type="project" value="TreeGrafter"/>
</dbReference>
<evidence type="ECO:0000256" key="6">
    <source>
        <dbReference type="ARBA" id="ARBA00022679"/>
    </source>
</evidence>
<dbReference type="PANTHER" id="PTHR30474:SF2">
    <property type="entry name" value="PEPTIDOGLYCAN GLYCOSYLTRANSFERASE FTSW-RELATED"/>
    <property type="match status" value="1"/>
</dbReference>
<comment type="subcellular location">
    <subcellularLocation>
        <location evidence="1">Cell membrane</location>
        <topology evidence="1">Multi-pass membrane protein</topology>
    </subcellularLocation>
</comment>
<protein>
    <recommendedName>
        <fullName evidence="17">Probable peptidoglycan glycosyltransferase FtsW</fullName>
        <ecNumber evidence="19">2.4.99.28</ecNumber>
    </recommendedName>
    <alternativeName>
        <fullName evidence="18">Cell division protein FtsW</fullName>
    </alternativeName>
    <alternativeName>
        <fullName evidence="15">Cell wall polymerase</fullName>
    </alternativeName>
    <alternativeName>
        <fullName evidence="14">Peptidoglycan polymerase</fullName>
    </alternativeName>
</protein>
<comment type="similarity">
    <text evidence="16">Belongs to the SEDS family. FtsW subfamily.</text>
</comment>
<comment type="caution">
    <text evidence="22">The sequence shown here is derived from an EMBL/GenBank/DDBJ whole genome shotgun (WGS) entry which is preliminary data.</text>
</comment>
<keyword evidence="7 21" id="KW-0812">Transmembrane</keyword>
<keyword evidence="12" id="KW-0131">Cell cycle</keyword>
<keyword evidence="10 21" id="KW-1133">Transmembrane helix</keyword>
<proteinExistence type="inferred from homology"/>
<gene>
    <name evidence="22" type="ORF">UU56_C0011G0031</name>
</gene>
<keyword evidence="3" id="KW-1003">Cell membrane</keyword>
<dbReference type="GO" id="GO:0009252">
    <property type="term" value="P:peptidoglycan biosynthetic process"/>
    <property type="evidence" value="ECO:0007669"/>
    <property type="project" value="UniProtKB-KW"/>
</dbReference>
<accession>A0A0G0VWF2</accession>
<feature type="transmembrane region" description="Helical" evidence="21">
    <location>
        <begin position="195"/>
        <end position="215"/>
    </location>
</feature>
<evidence type="ECO:0000256" key="15">
    <source>
        <dbReference type="ARBA" id="ARBA00033270"/>
    </source>
</evidence>
<evidence type="ECO:0000256" key="5">
    <source>
        <dbReference type="ARBA" id="ARBA00022676"/>
    </source>
</evidence>
<sequence length="371" mass="40895">MEDKSQVLKSQKAKIDIWLLGATTLLVLIGLLVIYDASVVAAYRDFGDKLYYFKNQLIWASLSFMALGFFSFFNYRKLLRLSLPIMGLAALLLILVLIPHIGTEAYGAKRWINLGSFTFQPSEFAKLAIIFYAASIMVKFENFKISLKDIALVLFLPVFLLTFLVLVEPDLGTSLMFIGIAMVIYFVGRAPLWHFLMLVPVIVAAGVTAIITQPYRLERLRSFIDPSYDPQGASYQISQIITALSAGGLKGVGLGYSRSKFAFIPEVHSDAIFAVFVEELGFIGAIFLISLFLFLITRALTIARQSPDYQGKILAMGIVGLLSLQILFNLASNVALVPLTGVPLPFISYGGSSLFVTMSAIGILLNIKRQG</sequence>
<dbReference type="GO" id="GO:0071555">
    <property type="term" value="P:cell wall organization"/>
    <property type="evidence" value="ECO:0007669"/>
    <property type="project" value="UniProtKB-KW"/>
</dbReference>
<dbReference type="GO" id="GO:0051301">
    <property type="term" value="P:cell division"/>
    <property type="evidence" value="ECO:0007669"/>
    <property type="project" value="UniProtKB-KW"/>
</dbReference>
<evidence type="ECO:0000256" key="9">
    <source>
        <dbReference type="ARBA" id="ARBA00022984"/>
    </source>
</evidence>
<organism evidence="22 23">
    <name type="scientific">Candidatus Curtissbacteria bacterium GW2011_GWA2_41_24</name>
    <dbReference type="NCBI Taxonomy" id="1618411"/>
    <lineage>
        <taxon>Bacteria</taxon>
        <taxon>Candidatus Curtissiibacteriota</taxon>
    </lineage>
</organism>
<dbReference type="GO" id="GO:0008955">
    <property type="term" value="F:peptidoglycan glycosyltransferase activity"/>
    <property type="evidence" value="ECO:0007669"/>
    <property type="project" value="UniProtKB-EC"/>
</dbReference>
<dbReference type="GO" id="GO:0008360">
    <property type="term" value="P:regulation of cell shape"/>
    <property type="evidence" value="ECO:0007669"/>
    <property type="project" value="UniProtKB-KW"/>
</dbReference>
<evidence type="ECO:0000256" key="10">
    <source>
        <dbReference type="ARBA" id="ARBA00022989"/>
    </source>
</evidence>
<evidence type="ECO:0000256" key="17">
    <source>
        <dbReference type="ARBA" id="ARBA00041185"/>
    </source>
</evidence>
<dbReference type="GO" id="GO:0032153">
    <property type="term" value="C:cell division site"/>
    <property type="evidence" value="ECO:0007669"/>
    <property type="project" value="TreeGrafter"/>
</dbReference>
<dbReference type="EC" id="2.4.99.28" evidence="19"/>
<comment type="catalytic activity">
    <reaction evidence="20">
        <text>[GlcNAc-(1-&gt;4)-Mur2Ac(oyl-L-Ala-gamma-D-Glu-L-Lys-D-Ala-D-Ala)](n)-di-trans,octa-cis-undecaprenyl diphosphate + beta-D-GlcNAc-(1-&gt;4)-Mur2Ac(oyl-L-Ala-gamma-D-Glu-L-Lys-D-Ala-D-Ala)-di-trans,octa-cis-undecaprenyl diphosphate = [GlcNAc-(1-&gt;4)-Mur2Ac(oyl-L-Ala-gamma-D-Glu-L-Lys-D-Ala-D-Ala)](n+1)-di-trans,octa-cis-undecaprenyl diphosphate + di-trans,octa-cis-undecaprenyl diphosphate + H(+)</text>
        <dbReference type="Rhea" id="RHEA:23708"/>
        <dbReference type="Rhea" id="RHEA-COMP:9602"/>
        <dbReference type="Rhea" id="RHEA-COMP:9603"/>
        <dbReference type="ChEBI" id="CHEBI:15378"/>
        <dbReference type="ChEBI" id="CHEBI:58405"/>
        <dbReference type="ChEBI" id="CHEBI:60033"/>
        <dbReference type="ChEBI" id="CHEBI:78435"/>
        <dbReference type="EC" id="2.4.99.28"/>
    </reaction>
</comment>